<dbReference type="InterPro" id="IPR036318">
    <property type="entry name" value="FAD-bd_PCMH-like_sf"/>
</dbReference>
<protein>
    <submittedName>
        <fullName evidence="5">Xanthine dehydrogenase family protein subunit M</fullName>
    </submittedName>
</protein>
<dbReference type="InterPro" id="IPR036683">
    <property type="entry name" value="CO_DH_flav_C_dom_sf"/>
</dbReference>
<evidence type="ECO:0000256" key="3">
    <source>
        <dbReference type="ARBA" id="ARBA00023002"/>
    </source>
</evidence>
<keyword evidence="3" id="KW-0560">Oxidoreductase</keyword>
<dbReference type="SMART" id="SM01092">
    <property type="entry name" value="CO_deh_flav_C"/>
    <property type="match status" value="1"/>
</dbReference>
<evidence type="ECO:0000256" key="1">
    <source>
        <dbReference type="ARBA" id="ARBA00022630"/>
    </source>
</evidence>
<dbReference type="SUPFAM" id="SSF56176">
    <property type="entry name" value="FAD-binding/transporter-associated domain-like"/>
    <property type="match status" value="1"/>
</dbReference>
<dbReference type="SUPFAM" id="SSF55447">
    <property type="entry name" value="CO dehydrogenase flavoprotein C-terminal domain-like"/>
    <property type="match status" value="1"/>
</dbReference>
<evidence type="ECO:0000256" key="2">
    <source>
        <dbReference type="ARBA" id="ARBA00022827"/>
    </source>
</evidence>
<dbReference type="InterPro" id="IPR016167">
    <property type="entry name" value="FAD-bd_PCMH_sub1"/>
</dbReference>
<dbReference type="Proteomes" id="UP001310386">
    <property type="component" value="Unassembled WGS sequence"/>
</dbReference>
<dbReference type="InterPro" id="IPR002346">
    <property type="entry name" value="Mopterin_DH_FAD-bd"/>
</dbReference>
<dbReference type="RefSeq" id="WP_371752936.1">
    <property type="nucleotide sequence ID" value="NZ_JAYJLD010000004.1"/>
</dbReference>
<feature type="domain" description="FAD-binding PCMH-type" evidence="4">
    <location>
        <begin position="1"/>
        <end position="177"/>
    </location>
</feature>
<dbReference type="EMBL" id="JAYJLD010000004">
    <property type="protein sequence ID" value="MEB3100819.1"/>
    <property type="molecule type" value="Genomic_DNA"/>
</dbReference>
<sequence length="294" mass="32514">MKPARFSYSRPEQLKELFELLDRHADSAKIIAGGQSLVPMMNMRLARPEVLIDINRLTDLSYIVRKEERIEIGALTRQSDIEGSELLKEACPILPFAVGKIGHYAIRQRGTIGGSVVHADPSAELPVIASLLDANIHIASSEGERTVPAEEFFVTIYTTDLLPMEVVTSIDFPVLEAGEGWAYRDFTRRAGDYAIVSVGATMKLDEQGQVNRMRLALGGVQDIPHNVKSLLDPYLDAVPDKEWMHYLVEEITSELDANSDIHASSEDRIELLKVLIPAAVDDALQRAKGGEPVK</sequence>
<accession>A0ABU5ZE91</accession>
<name>A0ABU5ZE91_9BACL</name>
<dbReference type="PANTHER" id="PTHR42659:SF2">
    <property type="entry name" value="XANTHINE DEHYDROGENASE SUBUNIT C-RELATED"/>
    <property type="match status" value="1"/>
</dbReference>
<dbReference type="Pfam" id="PF03450">
    <property type="entry name" value="CO_deh_flav_C"/>
    <property type="match status" value="1"/>
</dbReference>
<keyword evidence="1" id="KW-0285">Flavoprotein</keyword>
<dbReference type="InterPro" id="IPR051312">
    <property type="entry name" value="Diverse_Substr_Oxidored"/>
</dbReference>
<dbReference type="Gene3D" id="3.30.465.10">
    <property type="match status" value="1"/>
</dbReference>
<keyword evidence="2" id="KW-0274">FAD</keyword>
<proteinExistence type="predicted"/>
<evidence type="ECO:0000313" key="6">
    <source>
        <dbReference type="Proteomes" id="UP001310386"/>
    </source>
</evidence>
<dbReference type="Pfam" id="PF00941">
    <property type="entry name" value="FAD_binding_5"/>
    <property type="match status" value="1"/>
</dbReference>
<dbReference type="InterPro" id="IPR016166">
    <property type="entry name" value="FAD-bd_PCMH"/>
</dbReference>
<dbReference type="Gene3D" id="3.30.390.50">
    <property type="entry name" value="CO dehydrogenase flavoprotein, C-terminal domain"/>
    <property type="match status" value="1"/>
</dbReference>
<organism evidence="5 6">
    <name type="scientific">Ferviditalea candida</name>
    <dbReference type="NCBI Taxonomy" id="3108399"/>
    <lineage>
        <taxon>Bacteria</taxon>
        <taxon>Bacillati</taxon>
        <taxon>Bacillota</taxon>
        <taxon>Bacilli</taxon>
        <taxon>Bacillales</taxon>
        <taxon>Paenibacillaceae</taxon>
        <taxon>Ferviditalea</taxon>
    </lineage>
</organism>
<gene>
    <name evidence="5" type="ORF">VF724_04005</name>
</gene>
<keyword evidence="6" id="KW-1185">Reference proteome</keyword>
<dbReference type="Gene3D" id="3.30.43.10">
    <property type="entry name" value="Uridine Diphospho-n-acetylenolpyruvylglucosamine Reductase, domain 2"/>
    <property type="match status" value="1"/>
</dbReference>
<dbReference type="InterPro" id="IPR005107">
    <property type="entry name" value="CO_DH_flav_C"/>
</dbReference>
<reference evidence="5" key="1">
    <citation type="submission" date="2023-12" db="EMBL/GenBank/DDBJ databases">
        <title>Fervidustalea candida gen. nov., sp. nov., a novel member of the family Paenibacillaceae isolated from a geothermal area.</title>
        <authorList>
            <person name="Li W.-J."/>
            <person name="Jiao J.-Y."/>
            <person name="Chen Y."/>
        </authorList>
    </citation>
    <scope>NUCLEOTIDE SEQUENCE</scope>
    <source>
        <strain evidence="5">SYSU GA230002</strain>
    </source>
</reference>
<evidence type="ECO:0000259" key="4">
    <source>
        <dbReference type="PROSITE" id="PS51387"/>
    </source>
</evidence>
<comment type="caution">
    <text evidence="5">The sequence shown here is derived from an EMBL/GenBank/DDBJ whole genome shotgun (WGS) entry which is preliminary data.</text>
</comment>
<dbReference type="PANTHER" id="PTHR42659">
    <property type="entry name" value="XANTHINE DEHYDROGENASE SUBUNIT C-RELATED"/>
    <property type="match status" value="1"/>
</dbReference>
<dbReference type="InterPro" id="IPR016169">
    <property type="entry name" value="FAD-bd_PCMH_sub2"/>
</dbReference>
<evidence type="ECO:0000313" key="5">
    <source>
        <dbReference type="EMBL" id="MEB3100819.1"/>
    </source>
</evidence>
<dbReference type="PROSITE" id="PS51387">
    <property type="entry name" value="FAD_PCMH"/>
    <property type="match status" value="1"/>
</dbReference>